<dbReference type="EMBL" id="JARRTL010000014">
    <property type="protein sequence ID" value="MEC0486122.1"/>
    <property type="molecule type" value="Genomic_DNA"/>
</dbReference>
<comment type="caution">
    <text evidence="3">The sequence shown here is derived from an EMBL/GenBank/DDBJ whole genome shotgun (WGS) entry which is preliminary data.</text>
</comment>
<dbReference type="Proteomes" id="UP001341297">
    <property type="component" value="Unassembled WGS sequence"/>
</dbReference>
<keyword evidence="6" id="KW-1185">Reference proteome</keyword>
<reference evidence="3" key="2">
    <citation type="submission" date="2015-10" db="EMBL/GenBank/DDBJ databases">
        <authorList>
            <person name="Gilbert D.G."/>
        </authorList>
    </citation>
    <scope>NUCLEOTIDE SEQUENCE</scope>
    <source>
        <strain evidence="3">GO-13</strain>
    </source>
</reference>
<feature type="signal peptide" evidence="2">
    <location>
        <begin position="1"/>
        <end position="25"/>
    </location>
</feature>
<dbReference type="PATRIC" id="fig|1664069.3.peg.3618"/>
<organism evidence="3 5">
    <name type="scientific">Bacillus glycinifermentans</name>
    <dbReference type="NCBI Taxonomy" id="1664069"/>
    <lineage>
        <taxon>Bacteria</taxon>
        <taxon>Bacillati</taxon>
        <taxon>Bacillota</taxon>
        <taxon>Bacilli</taxon>
        <taxon>Bacillales</taxon>
        <taxon>Bacillaceae</taxon>
        <taxon>Bacillus</taxon>
    </lineage>
</organism>
<accession>A0A0J6EIB2</accession>
<evidence type="ECO:0000313" key="6">
    <source>
        <dbReference type="Proteomes" id="UP001341297"/>
    </source>
</evidence>
<feature type="compositionally biased region" description="Low complexity" evidence="1">
    <location>
        <begin position="27"/>
        <end position="46"/>
    </location>
</feature>
<name>A0A0J6EIB2_9BACI</name>
<keyword evidence="2" id="KW-0732">Signal</keyword>
<proteinExistence type="predicted"/>
<reference evidence="4 6" key="3">
    <citation type="submission" date="2023-03" db="EMBL/GenBank/DDBJ databases">
        <title>Agriculturally important microbes genome sequencing.</title>
        <authorList>
            <person name="Dunlap C."/>
        </authorList>
    </citation>
    <scope>NUCLEOTIDE SEQUENCE [LARGE SCALE GENOMIC DNA]</scope>
    <source>
        <strain evidence="4 6">CBP-3203</strain>
    </source>
</reference>
<dbReference type="STRING" id="1664069.BGLY_0696"/>
<evidence type="ECO:0000256" key="2">
    <source>
        <dbReference type="SAM" id="SignalP"/>
    </source>
</evidence>
<feature type="chain" id="PRO_5009776853" evidence="2">
    <location>
        <begin position="26"/>
        <end position="193"/>
    </location>
</feature>
<evidence type="ECO:0000256" key="1">
    <source>
        <dbReference type="SAM" id="MobiDB-lite"/>
    </source>
</evidence>
<protein>
    <submittedName>
        <fullName evidence="3">Uncharacterized protein</fullName>
    </submittedName>
</protein>
<dbReference type="RefSeq" id="WP_048354847.1">
    <property type="nucleotide sequence ID" value="NZ_CP023481.1"/>
</dbReference>
<dbReference type="AlphaFoldDB" id="A0A0J6EIB2"/>
<sequence length="193" mass="21753">MMKYFRLLIAGLMLAMFSWTDQAEAASGNSSSKSSSTAVHSSSSKSRTGSVHKSARTYMKQAASKGYLLKRSTKNGGTALRNSLQKTLPATALYKGSMKQTIDQNPAGAAFFNYYFPYWMVSHSKGFSAEQKSMLQTVGIREKDIMQPREKRYWLIIEDKHGSEKAVLVSKRQYDSVHKGDRIKVVHKRLIRK</sequence>
<evidence type="ECO:0000313" key="4">
    <source>
        <dbReference type="EMBL" id="MEC0486122.1"/>
    </source>
</evidence>
<gene>
    <name evidence="3" type="ORF">AB447_217870</name>
    <name evidence="4" type="ORF">P8828_15040</name>
</gene>
<feature type="region of interest" description="Disordered" evidence="1">
    <location>
        <begin position="27"/>
        <end position="55"/>
    </location>
</feature>
<evidence type="ECO:0000313" key="5">
    <source>
        <dbReference type="Proteomes" id="UP000036168"/>
    </source>
</evidence>
<dbReference type="Proteomes" id="UP000036168">
    <property type="component" value="Unassembled WGS sequence"/>
</dbReference>
<dbReference type="EMBL" id="LECW02000020">
    <property type="protein sequence ID" value="KRT93663.1"/>
    <property type="molecule type" value="Genomic_DNA"/>
</dbReference>
<reference evidence="3 5" key="1">
    <citation type="journal article" date="2015" name="Int. J. Syst. Evol. Microbiol.">
        <title>Bacillus glycinifermentans sp. nov., isolated from fermented soybean paste.</title>
        <authorList>
            <person name="Kim S.J."/>
            <person name="Dunlap C.A."/>
            <person name="Kwon S.W."/>
            <person name="Rooney A.P."/>
        </authorList>
    </citation>
    <scope>NUCLEOTIDE SEQUENCE [LARGE SCALE GENOMIC DNA]</scope>
    <source>
        <strain evidence="3 5">GO-13</strain>
    </source>
</reference>
<evidence type="ECO:0000313" key="3">
    <source>
        <dbReference type="EMBL" id="KRT93663.1"/>
    </source>
</evidence>
<accession>A0A0J6HWA5</accession>